<dbReference type="InterPro" id="IPR004692">
    <property type="entry name" value="SecG"/>
</dbReference>
<reference evidence="11" key="1">
    <citation type="journal article" date="2020" name="mSystems">
        <title>Genome- and Community-Level Interaction Insights into Carbon Utilization and Element Cycling Functions of Hydrothermarchaeota in Hydrothermal Sediment.</title>
        <authorList>
            <person name="Zhou Z."/>
            <person name="Liu Y."/>
            <person name="Xu W."/>
            <person name="Pan J."/>
            <person name="Luo Z.H."/>
            <person name="Li M."/>
        </authorList>
    </citation>
    <scope>NUCLEOTIDE SEQUENCE [LARGE SCALE GENOMIC DNA]</scope>
    <source>
        <strain evidence="11">HyVt-92</strain>
    </source>
</reference>
<name>A0A7V5HZZ6_UNCAE</name>
<evidence type="ECO:0000256" key="5">
    <source>
        <dbReference type="ARBA" id="ARBA00022692"/>
    </source>
</evidence>
<evidence type="ECO:0000313" key="11">
    <source>
        <dbReference type="EMBL" id="HHF98711.1"/>
    </source>
</evidence>
<dbReference type="Pfam" id="PF03840">
    <property type="entry name" value="SecG"/>
    <property type="match status" value="1"/>
</dbReference>
<proteinExistence type="inferred from homology"/>
<dbReference type="PANTHER" id="PTHR34182">
    <property type="entry name" value="PROTEIN-EXPORT MEMBRANE PROTEIN SECG"/>
    <property type="match status" value="1"/>
</dbReference>
<comment type="similarity">
    <text evidence="2 10">Belongs to the SecG family.</text>
</comment>
<protein>
    <recommendedName>
        <fullName evidence="10">Protein-export membrane protein SecG</fullName>
    </recommendedName>
</protein>
<dbReference type="GO" id="GO:0009306">
    <property type="term" value="P:protein secretion"/>
    <property type="evidence" value="ECO:0007669"/>
    <property type="project" value="UniProtKB-UniRule"/>
</dbReference>
<feature type="transmembrane region" description="Helical" evidence="10">
    <location>
        <begin position="50"/>
        <end position="71"/>
    </location>
</feature>
<comment type="function">
    <text evidence="10">Involved in protein export. Participates in an early event of protein translocation.</text>
</comment>
<sequence>MSFLFIVQVVVCVLLVGAILLQVGRGASTGAAFGGGVGTFFGPTGEVSFLGKVIIVLTVIFMVNTVLLYIVSYKTPPPVKVPLPEKTSLNKLFPFAVACCFSRKNFAG</sequence>
<dbReference type="PANTHER" id="PTHR34182:SF1">
    <property type="entry name" value="PROTEIN-EXPORT MEMBRANE PROTEIN SECG"/>
    <property type="match status" value="1"/>
</dbReference>
<dbReference type="Proteomes" id="UP000886070">
    <property type="component" value="Unassembled WGS sequence"/>
</dbReference>
<evidence type="ECO:0000256" key="7">
    <source>
        <dbReference type="ARBA" id="ARBA00022989"/>
    </source>
</evidence>
<evidence type="ECO:0000256" key="8">
    <source>
        <dbReference type="ARBA" id="ARBA00023010"/>
    </source>
</evidence>
<comment type="subcellular location">
    <subcellularLocation>
        <location evidence="1 10">Cell membrane</location>
        <topology evidence="1 10">Multi-pass membrane protein</topology>
    </subcellularLocation>
</comment>
<dbReference type="EMBL" id="DRTT01000122">
    <property type="protein sequence ID" value="HHF98711.1"/>
    <property type="molecule type" value="Genomic_DNA"/>
</dbReference>
<keyword evidence="8 10" id="KW-0811">Translocation</keyword>
<organism evidence="11">
    <name type="scientific">Aerophobetes bacterium</name>
    <dbReference type="NCBI Taxonomy" id="2030807"/>
    <lineage>
        <taxon>Bacteria</taxon>
        <taxon>Candidatus Aerophobota</taxon>
    </lineage>
</organism>
<dbReference type="GO" id="GO:0005886">
    <property type="term" value="C:plasma membrane"/>
    <property type="evidence" value="ECO:0007669"/>
    <property type="project" value="UniProtKB-SubCell"/>
</dbReference>
<comment type="caution">
    <text evidence="11">The sequence shown here is derived from an EMBL/GenBank/DDBJ whole genome shotgun (WGS) entry which is preliminary data.</text>
</comment>
<dbReference type="GO" id="GO:0015450">
    <property type="term" value="F:protein-transporting ATPase activity"/>
    <property type="evidence" value="ECO:0007669"/>
    <property type="project" value="UniProtKB-UniRule"/>
</dbReference>
<keyword evidence="4 10" id="KW-1003">Cell membrane</keyword>
<keyword evidence="5 10" id="KW-0812">Transmembrane</keyword>
<keyword evidence="3 10" id="KW-0813">Transport</keyword>
<keyword evidence="6 10" id="KW-0653">Protein transport</keyword>
<dbReference type="GO" id="GO:0065002">
    <property type="term" value="P:intracellular protein transmembrane transport"/>
    <property type="evidence" value="ECO:0007669"/>
    <property type="project" value="TreeGrafter"/>
</dbReference>
<evidence type="ECO:0000256" key="4">
    <source>
        <dbReference type="ARBA" id="ARBA00022475"/>
    </source>
</evidence>
<gene>
    <name evidence="11" type="primary">secG</name>
    <name evidence="11" type="ORF">ENL39_04410</name>
</gene>
<evidence type="ECO:0000256" key="6">
    <source>
        <dbReference type="ARBA" id="ARBA00022927"/>
    </source>
</evidence>
<dbReference type="AlphaFoldDB" id="A0A7V5HZZ6"/>
<evidence type="ECO:0000256" key="10">
    <source>
        <dbReference type="RuleBase" id="RU365087"/>
    </source>
</evidence>
<evidence type="ECO:0000256" key="3">
    <source>
        <dbReference type="ARBA" id="ARBA00022448"/>
    </source>
</evidence>
<dbReference type="GO" id="GO:0043952">
    <property type="term" value="P:protein transport by the Sec complex"/>
    <property type="evidence" value="ECO:0007669"/>
    <property type="project" value="TreeGrafter"/>
</dbReference>
<evidence type="ECO:0000256" key="1">
    <source>
        <dbReference type="ARBA" id="ARBA00004651"/>
    </source>
</evidence>
<evidence type="ECO:0000256" key="2">
    <source>
        <dbReference type="ARBA" id="ARBA00008445"/>
    </source>
</evidence>
<evidence type="ECO:0000256" key="9">
    <source>
        <dbReference type="ARBA" id="ARBA00023136"/>
    </source>
</evidence>
<accession>A0A7V5HZZ6</accession>
<keyword evidence="7 10" id="KW-1133">Transmembrane helix</keyword>
<dbReference type="PRINTS" id="PR01651">
    <property type="entry name" value="SECGEXPORT"/>
</dbReference>
<comment type="caution">
    <text evidence="10">Lacks conserved residue(s) required for the propagation of feature annotation.</text>
</comment>
<dbReference type="NCBIfam" id="TIGR00810">
    <property type="entry name" value="secG"/>
    <property type="match status" value="1"/>
</dbReference>
<keyword evidence="9 10" id="KW-0472">Membrane</keyword>